<dbReference type="Gene3D" id="6.20.330.10">
    <property type="match status" value="1"/>
</dbReference>
<evidence type="ECO:0000256" key="2">
    <source>
        <dbReference type="ARBA" id="ARBA00022670"/>
    </source>
</evidence>
<dbReference type="Gene3D" id="3.90.226.10">
    <property type="entry name" value="2-enoyl-CoA Hydratase, Chain A, domain 1"/>
    <property type="match status" value="1"/>
</dbReference>
<dbReference type="Proteomes" id="UP001250932">
    <property type="component" value="Unassembled WGS sequence"/>
</dbReference>
<evidence type="ECO:0000256" key="3">
    <source>
        <dbReference type="ARBA" id="ARBA00022801"/>
    </source>
</evidence>
<evidence type="ECO:0000256" key="1">
    <source>
        <dbReference type="ARBA" id="ARBA00008683"/>
    </source>
</evidence>
<dbReference type="CDD" id="cd07023">
    <property type="entry name" value="S49_Sppa_N_C"/>
    <property type="match status" value="1"/>
</dbReference>
<gene>
    <name evidence="7" type="primary">sppA</name>
    <name evidence="7" type="ORF">PPG34_12365</name>
</gene>
<evidence type="ECO:0000313" key="8">
    <source>
        <dbReference type="Proteomes" id="UP001250932"/>
    </source>
</evidence>
<protein>
    <submittedName>
        <fullName evidence="7">Signal peptide peptidase SppA</fullName>
    </submittedName>
</protein>
<comment type="caution">
    <text evidence="7">The sequence shown here is derived from an EMBL/GenBank/DDBJ whole genome shotgun (WGS) entry which is preliminary data.</text>
</comment>
<dbReference type="EMBL" id="JAQOUE010000001">
    <property type="protein sequence ID" value="MDT7043145.1"/>
    <property type="molecule type" value="Genomic_DNA"/>
</dbReference>
<keyword evidence="3" id="KW-0378">Hydrolase</keyword>
<feature type="transmembrane region" description="Helical" evidence="5">
    <location>
        <begin position="17"/>
        <end position="35"/>
    </location>
</feature>
<dbReference type="PANTHER" id="PTHR42987:SF7">
    <property type="entry name" value="SIGNAL PEPTIDE PEPTIDASE SPPA-RELATED"/>
    <property type="match status" value="1"/>
</dbReference>
<keyword evidence="5" id="KW-1133">Transmembrane helix</keyword>
<sequence>MSEETTQRSKPSRWRRIFWMLAGALMLTILGKTLIPDLAAVGQERIALIRIEGPILDSQATVRELKQFGEDPLVKAIVLRIDSPGGGVAPSQEIYNAVKRVRKDNHKTIVTSMGTVAASGGYYIAVASDRILANPGSLTGSIGVIMQLANFQELMEKIGIKNTVIKSGRYKDVGSPFRPMSEDEQSYLQAVMDDAHRQFIEAVAEGRSLDIADVEVLADGRIFTGQQAKDVLLVDELGDLQQAIKLAADMSGMKDHPYVIENQKPFSFREILGSRLLGDTSLLPIPTGLNLMYFMAL</sequence>
<organism evidence="7 8">
    <name type="scientific">Candidatus Nitronereus thalassa</name>
    <dbReference type="NCBI Taxonomy" id="3020898"/>
    <lineage>
        <taxon>Bacteria</taxon>
        <taxon>Pseudomonadati</taxon>
        <taxon>Nitrospirota</taxon>
        <taxon>Nitrospiria</taxon>
        <taxon>Nitrospirales</taxon>
        <taxon>Nitrospiraceae</taxon>
        <taxon>Candidatus Nitronereus</taxon>
    </lineage>
</organism>
<dbReference type="SUPFAM" id="SSF52096">
    <property type="entry name" value="ClpP/crotonase"/>
    <property type="match status" value="1"/>
</dbReference>
<keyword evidence="2" id="KW-0645">Protease</keyword>
<keyword evidence="5" id="KW-0472">Membrane</keyword>
<dbReference type="InterPro" id="IPR002142">
    <property type="entry name" value="Peptidase_S49"/>
</dbReference>
<keyword evidence="8" id="KW-1185">Reference proteome</keyword>
<name>A0ABU3K9P9_9BACT</name>
<evidence type="ECO:0000256" key="5">
    <source>
        <dbReference type="SAM" id="Phobius"/>
    </source>
</evidence>
<evidence type="ECO:0000256" key="4">
    <source>
        <dbReference type="ARBA" id="ARBA00022825"/>
    </source>
</evidence>
<feature type="domain" description="Peptidase S49" evidence="6">
    <location>
        <begin position="103"/>
        <end position="251"/>
    </location>
</feature>
<dbReference type="InterPro" id="IPR004635">
    <property type="entry name" value="Pept_S49_SppA"/>
</dbReference>
<evidence type="ECO:0000313" key="7">
    <source>
        <dbReference type="EMBL" id="MDT7043145.1"/>
    </source>
</evidence>
<keyword evidence="4" id="KW-0720">Serine protease</keyword>
<proteinExistence type="inferred from homology"/>
<reference evidence="7 8" key="1">
    <citation type="journal article" date="2023" name="ISME J.">
        <title>Cultivation and genomic characterization of novel and ubiquitous marine nitrite-oxidizing bacteria from the Nitrospirales.</title>
        <authorList>
            <person name="Mueller A.J."/>
            <person name="Daebeler A."/>
            <person name="Herbold C.W."/>
            <person name="Kirkegaard R.H."/>
            <person name="Daims H."/>
        </authorList>
    </citation>
    <scope>NUCLEOTIDE SEQUENCE [LARGE SCALE GENOMIC DNA]</scope>
    <source>
        <strain evidence="7 8">EB</strain>
    </source>
</reference>
<dbReference type="PANTHER" id="PTHR42987">
    <property type="entry name" value="PEPTIDASE S49"/>
    <property type="match status" value="1"/>
</dbReference>
<dbReference type="RefSeq" id="WP_313833645.1">
    <property type="nucleotide sequence ID" value="NZ_JAQOUE010000001.1"/>
</dbReference>
<accession>A0ABU3K9P9</accession>
<dbReference type="InterPro" id="IPR029045">
    <property type="entry name" value="ClpP/crotonase-like_dom_sf"/>
</dbReference>
<evidence type="ECO:0000259" key="6">
    <source>
        <dbReference type="Pfam" id="PF01343"/>
    </source>
</evidence>
<dbReference type="NCBIfam" id="TIGR00706">
    <property type="entry name" value="SppA_dom"/>
    <property type="match status" value="1"/>
</dbReference>
<keyword evidence="5" id="KW-0812">Transmembrane</keyword>
<dbReference type="InterPro" id="IPR047272">
    <property type="entry name" value="S49_SppA_C"/>
</dbReference>
<comment type="similarity">
    <text evidence="1">Belongs to the peptidase S49 family.</text>
</comment>
<dbReference type="Pfam" id="PF01343">
    <property type="entry name" value="Peptidase_S49"/>
    <property type="match status" value="1"/>
</dbReference>